<sequence>VFAQMFQDLTEKKVEIDDFEIDVFTQLLPHLYTSVAPRLVEENMTHDLLKAANKYGVKTLENECAKVSMTQITVENDLHTLMCSKKHSASTL</sequence>
<reference evidence="2 3" key="1">
    <citation type="journal article" date="2011" name="Science">
        <title>The ecoresponsive genome of Daphnia pulex.</title>
        <authorList>
            <person name="Colbourne J.K."/>
            <person name="Pfrender M.E."/>
            <person name="Gilbert D."/>
            <person name="Thomas W.K."/>
            <person name="Tucker A."/>
            <person name="Oakley T.H."/>
            <person name="Tokishita S."/>
            <person name="Aerts A."/>
            <person name="Arnold G.J."/>
            <person name="Basu M.K."/>
            <person name="Bauer D.J."/>
            <person name="Caceres C.E."/>
            <person name="Carmel L."/>
            <person name="Casola C."/>
            <person name="Choi J.H."/>
            <person name="Detter J.C."/>
            <person name="Dong Q."/>
            <person name="Dusheyko S."/>
            <person name="Eads B.D."/>
            <person name="Frohlich T."/>
            <person name="Geiler-Samerotte K.A."/>
            <person name="Gerlach D."/>
            <person name="Hatcher P."/>
            <person name="Jogdeo S."/>
            <person name="Krijgsveld J."/>
            <person name="Kriventseva E.V."/>
            <person name="Kultz D."/>
            <person name="Laforsch C."/>
            <person name="Lindquist E."/>
            <person name="Lopez J."/>
            <person name="Manak J.R."/>
            <person name="Muller J."/>
            <person name="Pangilinan J."/>
            <person name="Patwardhan R.P."/>
            <person name="Pitluck S."/>
            <person name="Pritham E.J."/>
            <person name="Rechtsteiner A."/>
            <person name="Rho M."/>
            <person name="Rogozin I.B."/>
            <person name="Sakarya O."/>
            <person name="Salamov A."/>
            <person name="Schaack S."/>
            <person name="Shapiro H."/>
            <person name="Shiga Y."/>
            <person name="Skalitzky C."/>
            <person name="Smith Z."/>
            <person name="Souvorov A."/>
            <person name="Sung W."/>
            <person name="Tang Z."/>
            <person name="Tsuchiya D."/>
            <person name="Tu H."/>
            <person name="Vos H."/>
            <person name="Wang M."/>
            <person name="Wolf Y.I."/>
            <person name="Yamagata H."/>
            <person name="Yamada T."/>
            <person name="Ye Y."/>
            <person name="Shaw J.R."/>
            <person name="Andrews J."/>
            <person name="Crease T.J."/>
            <person name="Tang H."/>
            <person name="Lucas S.M."/>
            <person name="Robertson H.M."/>
            <person name="Bork P."/>
            <person name="Koonin E.V."/>
            <person name="Zdobnov E.M."/>
            <person name="Grigoriev I.V."/>
            <person name="Lynch M."/>
            <person name="Boore J.L."/>
        </authorList>
    </citation>
    <scope>NUCLEOTIDE SEQUENCE [LARGE SCALE GENOMIC DNA]</scope>
</reference>
<feature type="non-terminal residue" evidence="2">
    <location>
        <position position="92"/>
    </location>
</feature>
<dbReference type="SUPFAM" id="SSF54695">
    <property type="entry name" value="POZ domain"/>
    <property type="match status" value="1"/>
</dbReference>
<accession>E9GHB1</accession>
<name>E9GHB1_DAPPU</name>
<feature type="domain" description="BTB" evidence="1">
    <location>
        <begin position="1"/>
        <end position="67"/>
    </location>
</feature>
<proteinExistence type="predicted"/>
<evidence type="ECO:0000313" key="2">
    <source>
        <dbReference type="EMBL" id="EFX81212.1"/>
    </source>
</evidence>
<dbReference type="PhylomeDB" id="E9GHB1"/>
<dbReference type="EMBL" id="GL732544">
    <property type="protein sequence ID" value="EFX81212.1"/>
    <property type="molecule type" value="Genomic_DNA"/>
</dbReference>
<dbReference type="PANTHER" id="PTHR24413">
    <property type="entry name" value="SPECKLE-TYPE POZ PROTEIN"/>
    <property type="match status" value="1"/>
</dbReference>
<gene>
    <name evidence="2" type="ORF">DAPPUDRAFT_35797</name>
</gene>
<dbReference type="FunFam" id="3.30.710.10:FF:000351">
    <property type="entry name" value="Uncharacterized protein"/>
    <property type="match status" value="1"/>
</dbReference>
<organism evidence="2 3">
    <name type="scientific">Daphnia pulex</name>
    <name type="common">Water flea</name>
    <dbReference type="NCBI Taxonomy" id="6669"/>
    <lineage>
        <taxon>Eukaryota</taxon>
        <taxon>Metazoa</taxon>
        <taxon>Ecdysozoa</taxon>
        <taxon>Arthropoda</taxon>
        <taxon>Crustacea</taxon>
        <taxon>Branchiopoda</taxon>
        <taxon>Diplostraca</taxon>
        <taxon>Cladocera</taxon>
        <taxon>Anomopoda</taxon>
        <taxon>Daphniidae</taxon>
        <taxon>Daphnia</taxon>
    </lineage>
</organism>
<dbReference type="InterPro" id="IPR011333">
    <property type="entry name" value="SKP1/BTB/POZ_sf"/>
</dbReference>
<evidence type="ECO:0000313" key="3">
    <source>
        <dbReference type="Proteomes" id="UP000000305"/>
    </source>
</evidence>
<feature type="non-terminal residue" evidence="2">
    <location>
        <position position="1"/>
    </location>
</feature>
<keyword evidence="3" id="KW-1185">Reference proteome</keyword>
<evidence type="ECO:0000259" key="1">
    <source>
        <dbReference type="Pfam" id="PF00651"/>
    </source>
</evidence>
<dbReference type="HOGENOM" id="CLU_004253_9_3_1"/>
<dbReference type="KEGG" id="dpx:DAPPUDRAFT_35797"/>
<dbReference type="Proteomes" id="UP000000305">
    <property type="component" value="Unassembled WGS sequence"/>
</dbReference>
<dbReference type="OrthoDB" id="6359816at2759"/>
<dbReference type="Pfam" id="PF00651">
    <property type="entry name" value="BTB"/>
    <property type="match status" value="1"/>
</dbReference>
<dbReference type="AlphaFoldDB" id="E9GHB1"/>
<dbReference type="InterPro" id="IPR000210">
    <property type="entry name" value="BTB/POZ_dom"/>
</dbReference>
<protein>
    <recommendedName>
        <fullName evidence="1">BTB domain-containing protein</fullName>
    </recommendedName>
</protein>
<dbReference type="Gene3D" id="3.30.710.10">
    <property type="entry name" value="Potassium Channel Kv1.1, Chain A"/>
    <property type="match status" value="1"/>
</dbReference>
<dbReference type="InParanoid" id="E9GHB1"/>